<dbReference type="Proteomes" id="UP000324767">
    <property type="component" value="Unassembled WGS sequence"/>
</dbReference>
<dbReference type="AlphaFoldDB" id="A0A5M8PYR8"/>
<proteinExistence type="predicted"/>
<evidence type="ECO:0000256" key="1">
    <source>
        <dbReference type="SAM" id="MobiDB-lite"/>
    </source>
</evidence>
<comment type="caution">
    <text evidence="2">The sequence shown here is derived from an EMBL/GenBank/DDBJ whole genome shotgun (WGS) entry which is preliminary data.</text>
</comment>
<evidence type="ECO:0000313" key="3">
    <source>
        <dbReference type="Proteomes" id="UP000324767"/>
    </source>
</evidence>
<organism evidence="2 3">
    <name type="scientific">Lasallia pustulata</name>
    <dbReference type="NCBI Taxonomy" id="136370"/>
    <lineage>
        <taxon>Eukaryota</taxon>
        <taxon>Fungi</taxon>
        <taxon>Dikarya</taxon>
        <taxon>Ascomycota</taxon>
        <taxon>Pezizomycotina</taxon>
        <taxon>Lecanoromycetes</taxon>
        <taxon>OSLEUM clade</taxon>
        <taxon>Umbilicariomycetidae</taxon>
        <taxon>Umbilicariales</taxon>
        <taxon>Umbilicariaceae</taxon>
        <taxon>Lasallia</taxon>
    </lineage>
</organism>
<dbReference type="EMBL" id="VXIT01000003">
    <property type="protein sequence ID" value="KAA6414189.1"/>
    <property type="molecule type" value="Genomic_DNA"/>
</dbReference>
<sequence>MHKTRSITDFFQPFAQPRSNKRPLPRDDPDTIVIAQPRLAPAAIRSKPREPIETSELPEDLFRPSSQLSRDDKSDSSLSSAPPTEVGNAQCSDGEFTSTPTRAQLGTPSAHTPVLASSQRVVKDGEVVIRNSDDESDSDTSLDDIDGILTAHKAPARSTPPTENDLDYIRRSGRTTGGMSSGKKRKTRATAQNGDLFSLTLPVAPKYEFSLETLVAQARKDDAAEATFAQTRSLLNMHSQCNIQGDGDRRNQGLRSAASGGGLDAGLMATVMKEQGEENGIERLMSAMKRTEALSQAKVWSFFDTASTRTVYELPAIPLSADQGSWQKTLKDPRSCQQAFLSGYIAEIAARQTLPDEILLWIIDSVALEPRDDLRYANLQCDPQRCRKASPTFDDAFSHQELPVVPVTPICKPQPRDTPEDDWSRLVSVLELIASTAENMNANSRTYAVCLLCRLLLDHSIIDSCNVIFTAEDAIANLLDTIPDMELDQELPNILTTAYSSTAEPQLRVQLLRNLPASSPRLNLFRRRLAMAFFFEDPAYLTLPAPSLSSLPAITRHLRTSQFDLQPTTDYSALSANISLLNIGLDDGDPPPLPSTSLSSSNTATDSNNKDPKTSEAAFNRAVDRLAHRVHTMFTSIVDTGASHMTRTEAKDVLEAFHARLVYGVRTKQKPKVMLFGNASVELQAGGNLMKQFLARARETKAVTDGDGDT</sequence>
<feature type="compositionally biased region" description="Low complexity" evidence="1">
    <location>
        <begin position="595"/>
        <end position="607"/>
    </location>
</feature>
<dbReference type="OrthoDB" id="5350396at2759"/>
<reference evidence="2 3" key="1">
    <citation type="submission" date="2019-09" db="EMBL/GenBank/DDBJ databases">
        <title>The hologenome of the rock-dwelling lichen Lasallia pustulata.</title>
        <authorList>
            <person name="Greshake Tzovaras B."/>
            <person name="Segers F."/>
            <person name="Bicker A."/>
            <person name="Dal Grande F."/>
            <person name="Otte J."/>
            <person name="Hankeln T."/>
            <person name="Schmitt I."/>
            <person name="Ebersberger I."/>
        </authorList>
    </citation>
    <scope>NUCLEOTIDE SEQUENCE [LARGE SCALE GENOMIC DNA]</scope>
    <source>
        <strain evidence="2">A1-1</strain>
    </source>
</reference>
<name>A0A5M8PYR8_9LECA</name>
<accession>A0A5M8PYR8</accession>
<feature type="compositionally biased region" description="Polar residues" evidence="1">
    <location>
        <begin position="87"/>
        <end position="119"/>
    </location>
</feature>
<feature type="region of interest" description="Disordered" evidence="1">
    <location>
        <begin position="150"/>
        <end position="189"/>
    </location>
</feature>
<protein>
    <submittedName>
        <fullName evidence="2">Uncharacterized protein</fullName>
    </submittedName>
</protein>
<feature type="region of interest" description="Disordered" evidence="1">
    <location>
        <begin position="585"/>
        <end position="616"/>
    </location>
</feature>
<evidence type="ECO:0000313" key="2">
    <source>
        <dbReference type="EMBL" id="KAA6414189.1"/>
    </source>
</evidence>
<gene>
    <name evidence="2" type="ORF">FRX48_02551</name>
</gene>
<feature type="region of interest" description="Disordered" evidence="1">
    <location>
        <begin position="1"/>
        <end position="119"/>
    </location>
</feature>